<accession>A0A098QUR2</accession>
<organism evidence="2 3">
    <name type="scientific">Spirochaeta lutea</name>
    <dbReference type="NCBI Taxonomy" id="1480694"/>
    <lineage>
        <taxon>Bacteria</taxon>
        <taxon>Pseudomonadati</taxon>
        <taxon>Spirochaetota</taxon>
        <taxon>Spirochaetia</taxon>
        <taxon>Spirochaetales</taxon>
        <taxon>Spirochaetaceae</taxon>
        <taxon>Spirochaeta</taxon>
    </lineage>
</organism>
<evidence type="ECO:0000256" key="1">
    <source>
        <dbReference type="SAM" id="SignalP"/>
    </source>
</evidence>
<feature type="signal peptide" evidence="1">
    <location>
        <begin position="1"/>
        <end position="23"/>
    </location>
</feature>
<reference evidence="2 3" key="1">
    <citation type="submission" date="2014-05" db="EMBL/GenBank/DDBJ databases">
        <title>De novo Genome Sequence of Spirocheata sp.</title>
        <authorList>
            <person name="Shivani Y."/>
            <person name="Subhash Y."/>
            <person name="Tushar L."/>
            <person name="Sasikala C."/>
            <person name="Ramana C.V."/>
        </authorList>
    </citation>
    <scope>NUCLEOTIDE SEQUENCE [LARGE SCALE GENOMIC DNA]</scope>
    <source>
        <strain evidence="2 3">JC230</strain>
    </source>
</reference>
<name>A0A098QUR2_9SPIO</name>
<sequence>MIAMKKIIFVCLWIGLFATSISADPNEVVYEIEKDSQNESVFKHIHPKALDQIQALFPLKVLLQIALEEGYTPSYVQENLELEMGIIRYRIFNIDGEMIASLAIKQNIDRNTPLPDIDYNSRPLLDEPNSVPLNIP</sequence>
<evidence type="ECO:0000313" key="2">
    <source>
        <dbReference type="EMBL" id="KGE71439.1"/>
    </source>
</evidence>
<keyword evidence="1" id="KW-0732">Signal</keyword>
<feature type="chain" id="PRO_5001938607" description="PepSY domain-containing protein" evidence="1">
    <location>
        <begin position="24"/>
        <end position="136"/>
    </location>
</feature>
<dbReference type="EMBL" id="JNUP01000066">
    <property type="protein sequence ID" value="KGE71439.1"/>
    <property type="molecule type" value="Genomic_DNA"/>
</dbReference>
<gene>
    <name evidence="2" type="ORF">DC28_11660</name>
</gene>
<dbReference type="AlphaFoldDB" id="A0A098QUR2"/>
<dbReference type="Proteomes" id="UP000029692">
    <property type="component" value="Unassembled WGS sequence"/>
</dbReference>
<comment type="caution">
    <text evidence="2">The sequence shown here is derived from an EMBL/GenBank/DDBJ whole genome shotgun (WGS) entry which is preliminary data.</text>
</comment>
<evidence type="ECO:0008006" key="4">
    <source>
        <dbReference type="Google" id="ProtNLM"/>
    </source>
</evidence>
<evidence type="ECO:0000313" key="3">
    <source>
        <dbReference type="Proteomes" id="UP000029692"/>
    </source>
</evidence>
<keyword evidence="3" id="KW-1185">Reference proteome</keyword>
<protein>
    <recommendedName>
        <fullName evidence="4">PepSY domain-containing protein</fullName>
    </recommendedName>
</protein>
<proteinExistence type="predicted"/>